<accession>A0A2A2TAE9</accession>
<protein>
    <submittedName>
        <fullName evidence="1">Uncharacterized protein</fullName>
    </submittedName>
</protein>
<proteinExistence type="predicted"/>
<dbReference type="AlphaFoldDB" id="A0A2A2TAE9"/>
<comment type="caution">
    <text evidence="1">The sequence shown here is derived from an EMBL/GenBank/DDBJ whole genome shotgun (WGS) entry which is preliminary data.</text>
</comment>
<reference evidence="1 2" key="1">
    <citation type="submission" date="2017-08" db="EMBL/GenBank/DDBJ databases">
        <title>Draft genome sequence of filamentous cyanobacterium Calothrix elsteri CCALA 953.</title>
        <authorList>
            <person name="Gagunashvili A.N."/>
            <person name="Elster J."/>
            <person name="Andresson O.S."/>
        </authorList>
    </citation>
    <scope>NUCLEOTIDE SEQUENCE [LARGE SCALE GENOMIC DNA]</scope>
    <source>
        <strain evidence="1 2">CCALA 953</strain>
    </source>
</reference>
<name>A0A2A2TAE9_9CYAN</name>
<evidence type="ECO:0000313" key="2">
    <source>
        <dbReference type="Proteomes" id="UP000218238"/>
    </source>
</evidence>
<dbReference type="RefSeq" id="WP_095724925.1">
    <property type="nucleotide sequence ID" value="NZ_NTFS01000608.1"/>
</dbReference>
<sequence length="71" mass="7730">MTFNAVDNKLDTTKSLSIASERQKDSLEANINPNRRGSSYGSIINDAVQETQVSLPGCLTEVCKASKIKEI</sequence>
<dbReference type="EMBL" id="NTFS01000608">
    <property type="protein sequence ID" value="PAX46855.1"/>
    <property type="molecule type" value="Genomic_DNA"/>
</dbReference>
<organism evidence="1 2">
    <name type="scientific">Brunnivagina elsteri CCALA 953</name>
    <dbReference type="NCBI Taxonomy" id="987040"/>
    <lineage>
        <taxon>Bacteria</taxon>
        <taxon>Bacillati</taxon>
        <taxon>Cyanobacteriota</taxon>
        <taxon>Cyanophyceae</taxon>
        <taxon>Nostocales</taxon>
        <taxon>Calotrichaceae</taxon>
        <taxon>Brunnivagina</taxon>
    </lineage>
</organism>
<dbReference type="Proteomes" id="UP000218238">
    <property type="component" value="Unassembled WGS sequence"/>
</dbReference>
<gene>
    <name evidence="1" type="ORF">CK510_29015</name>
</gene>
<evidence type="ECO:0000313" key="1">
    <source>
        <dbReference type="EMBL" id="PAX46855.1"/>
    </source>
</evidence>
<keyword evidence="2" id="KW-1185">Reference proteome</keyword>